<gene>
    <name evidence="2" type="ORF">MTR66_02705</name>
</gene>
<name>A0ABT0BKY4_9SPHN</name>
<dbReference type="InterPro" id="IPR036515">
    <property type="entry name" value="Transposase_17_sf"/>
</dbReference>
<evidence type="ECO:0000259" key="1">
    <source>
        <dbReference type="Pfam" id="PF01797"/>
    </source>
</evidence>
<dbReference type="SUPFAM" id="SSF143422">
    <property type="entry name" value="Transposase IS200-like"/>
    <property type="match status" value="1"/>
</dbReference>
<evidence type="ECO:0000313" key="2">
    <source>
        <dbReference type="EMBL" id="MCJ2185721.1"/>
    </source>
</evidence>
<comment type="caution">
    <text evidence="2">The sequence shown here is derived from an EMBL/GenBank/DDBJ whole genome shotgun (WGS) entry which is preliminary data.</text>
</comment>
<evidence type="ECO:0000313" key="3">
    <source>
        <dbReference type="Proteomes" id="UP001202281"/>
    </source>
</evidence>
<dbReference type="Proteomes" id="UP001202281">
    <property type="component" value="Unassembled WGS sequence"/>
</dbReference>
<dbReference type="EMBL" id="JALHLG010000003">
    <property type="protein sequence ID" value="MCJ2185721.1"/>
    <property type="molecule type" value="Genomic_DNA"/>
</dbReference>
<protein>
    <submittedName>
        <fullName evidence="2">Transposase</fullName>
    </submittedName>
</protein>
<dbReference type="Gene3D" id="3.30.70.1290">
    <property type="entry name" value="Transposase IS200-like"/>
    <property type="match status" value="1"/>
</dbReference>
<proteinExistence type="predicted"/>
<dbReference type="Pfam" id="PF01797">
    <property type="entry name" value="Y1_Tnp"/>
    <property type="match status" value="1"/>
</dbReference>
<reference evidence="2 3" key="1">
    <citation type="submission" date="2022-04" db="EMBL/GenBank/DDBJ databases">
        <title>Identification of a novel bacterium isolated from mangrove sediments.</title>
        <authorList>
            <person name="Pan X."/>
        </authorList>
    </citation>
    <scope>NUCLEOTIDE SEQUENCE [LARGE SCALE GENOMIC DNA]</scope>
    <source>
        <strain evidence="2 3">B2638</strain>
    </source>
</reference>
<dbReference type="RefSeq" id="WP_243917674.1">
    <property type="nucleotide sequence ID" value="NZ_JALHLG010000003.1"/>
</dbReference>
<feature type="domain" description="Transposase IS200-like" evidence="1">
    <location>
        <begin position="4"/>
        <end position="46"/>
    </location>
</feature>
<accession>A0ABT0BKY4</accession>
<organism evidence="2 3">
    <name type="scientific">Novosphingobium beihaiensis</name>
    <dbReference type="NCBI Taxonomy" id="2930389"/>
    <lineage>
        <taxon>Bacteria</taxon>
        <taxon>Pseudomonadati</taxon>
        <taxon>Pseudomonadota</taxon>
        <taxon>Alphaproteobacteria</taxon>
        <taxon>Sphingomonadales</taxon>
        <taxon>Sphingomonadaceae</taxon>
        <taxon>Novosphingobium</taxon>
    </lineage>
</organism>
<dbReference type="InterPro" id="IPR002686">
    <property type="entry name" value="Transposase_17"/>
</dbReference>
<keyword evidence="3" id="KW-1185">Reference proteome</keyword>
<sequence length="73" mass="9050">MPRWRSSRKIEQEFEHVRKRNWGQHFWQRGYFSSTSGKITDDIIMRHLDRLTHKDAFSPYRSVIQQRCKRLVM</sequence>